<organism evidence="11 12">
    <name type="scientific">Cyanobium usitatum str. Tous</name>
    <dbReference type="NCBI Taxonomy" id="2116684"/>
    <lineage>
        <taxon>Bacteria</taxon>
        <taxon>Bacillati</taxon>
        <taxon>Cyanobacteriota</taxon>
        <taxon>Cyanophyceae</taxon>
        <taxon>Synechococcales</taxon>
        <taxon>Prochlorococcaceae</taxon>
        <taxon>Cyanobium</taxon>
    </lineage>
</organism>
<evidence type="ECO:0000256" key="9">
    <source>
        <dbReference type="SAM" id="MobiDB-lite"/>
    </source>
</evidence>
<evidence type="ECO:0000256" key="3">
    <source>
        <dbReference type="ARBA" id="ARBA00022676"/>
    </source>
</evidence>
<dbReference type="GO" id="GO:0008955">
    <property type="term" value="F:peptidoglycan glycosyltransferase activity"/>
    <property type="evidence" value="ECO:0007669"/>
    <property type="project" value="UniProtKB-EC"/>
</dbReference>
<evidence type="ECO:0000256" key="1">
    <source>
        <dbReference type="ARBA" id="ARBA00022645"/>
    </source>
</evidence>
<dbReference type="EMBL" id="PXXO01000002">
    <property type="protein sequence ID" value="PSJ06862.1"/>
    <property type="molecule type" value="Genomic_DNA"/>
</dbReference>
<dbReference type="InterPro" id="IPR036950">
    <property type="entry name" value="PBP_transglycosylase"/>
</dbReference>
<dbReference type="InterPro" id="IPR001460">
    <property type="entry name" value="PCN-bd_Tpept"/>
</dbReference>
<dbReference type="PROSITE" id="PS50006">
    <property type="entry name" value="FHA_DOMAIN"/>
    <property type="match status" value="1"/>
</dbReference>
<dbReference type="Gene3D" id="3.40.710.10">
    <property type="entry name" value="DD-peptidase/beta-lactamase superfamily"/>
    <property type="match status" value="1"/>
</dbReference>
<dbReference type="GO" id="GO:0006508">
    <property type="term" value="P:proteolysis"/>
    <property type="evidence" value="ECO:0007669"/>
    <property type="project" value="UniProtKB-KW"/>
</dbReference>
<dbReference type="GO" id="GO:0008658">
    <property type="term" value="F:penicillin binding"/>
    <property type="evidence" value="ECO:0007669"/>
    <property type="project" value="InterPro"/>
</dbReference>
<dbReference type="RefSeq" id="WP_106501833.1">
    <property type="nucleotide sequence ID" value="NZ_PXXO01000002.1"/>
</dbReference>
<feature type="domain" description="FHA" evidence="10">
    <location>
        <begin position="43"/>
        <end position="92"/>
    </location>
</feature>
<keyword evidence="12" id="KW-1185">Reference proteome</keyword>
<dbReference type="GO" id="GO:0009002">
    <property type="term" value="F:serine-type D-Ala-D-Ala carboxypeptidase activity"/>
    <property type="evidence" value="ECO:0007669"/>
    <property type="project" value="UniProtKB-EC"/>
</dbReference>
<keyword evidence="5" id="KW-0378">Hydrolase</keyword>
<evidence type="ECO:0000256" key="6">
    <source>
        <dbReference type="ARBA" id="ARBA00023268"/>
    </source>
</evidence>
<name>A0A2P7N082_9CYAN</name>
<keyword evidence="2" id="KW-0645">Protease</keyword>
<evidence type="ECO:0000313" key="12">
    <source>
        <dbReference type="Proteomes" id="UP000243002"/>
    </source>
</evidence>
<dbReference type="CDD" id="cd00060">
    <property type="entry name" value="FHA"/>
    <property type="match status" value="1"/>
</dbReference>
<dbReference type="InterPro" id="IPR001264">
    <property type="entry name" value="Glyco_trans_51"/>
</dbReference>
<dbReference type="Gene3D" id="2.60.200.20">
    <property type="match status" value="1"/>
</dbReference>
<dbReference type="PANTHER" id="PTHR32282">
    <property type="entry name" value="BINDING PROTEIN TRANSPEPTIDASE, PUTATIVE-RELATED"/>
    <property type="match status" value="1"/>
</dbReference>
<evidence type="ECO:0000259" key="10">
    <source>
        <dbReference type="PROSITE" id="PS50006"/>
    </source>
</evidence>
<evidence type="ECO:0000256" key="7">
    <source>
        <dbReference type="ARBA" id="ARBA00034000"/>
    </source>
</evidence>
<evidence type="ECO:0000256" key="5">
    <source>
        <dbReference type="ARBA" id="ARBA00022801"/>
    </source>
</evidence>
<dbReference type="InterPro" id="IPR023346">
    <property type="entry name" value="Lysozyme-like_dom_sf"/>
</dbReference>
<comment type="catalytic activity">
    <reaction evidence="8">
        <text>[GlcNAc-(1-&gt;4)-Mur2Ac(oyl-L-Ala-gamma-D-Glu-L-Lys-D-Ala-D-Ala)](n)-di-trans,octa-cis-undecaprenyl diphosphate + beta-D-GlcNAc-(1-&gt;4)-Mur2Ac(oyl-L-Ala-gamma-D-Glu-L-Lys-D-Ala-D-Ala)-di-trans,octa-cis-undecaprenyl diphosphate = [GlcNAc-(1-&gt;4)-Mur2Ac(oyl-L-Ala-gamma-D-Glu-L-Lys-D-Ala-D-Ala)](n+1)-di-trans,octa-cis-undecaprenyl diphosphate + di-trans,octa-cis-undecaprenyl diphosphate + H(+)</text>
        <dbReference type="Rhea" id="RHEA:23708"/>
        <dbReference type="Rhea" id="RHEA-COMP:9602"/>
        <dbReference type="Rhea" id="RHEA-COMP:9603"/>
        <dbReference type="ChEBI" id="CHEBI:15378"/>
        <dbReference type="ChEBI" id="CHEBI:58405"/>
        <dbReference type="ChEBI" id="CHEBI:60033"/>
        <dbReference type="ChEBI" id="CHEBI:78435"/>
        <dbReference type="EC" id="2.4.99.28"/>
    </reaction>
</comment>
<dbReference type="Pfam" id="PF00912">
    <property type="entry name" value="Transgly"/>
    <property type="match status" value="1"/>
</dbReference>
<keyword evidence="6" id="KW-0511">Multifunctional enzyme</keyword>
<dbReference type="GO" id="GO:0030288">
    <property type="term" value="C:outer membrane-bounded periplasmic space"/>
    <property type="evidence" value="ECO:0007669"/>
    <property type="project" value="TreeGrafter"/>
</dbReference>
<dbReference type="SUPFAM" id="SSF53955">
    <property type="entry name" value="Lysozyme-like"/>
    <property type="match status" value="1"/>
</dbReference>
<gene>
    <name evidence="11" type="ORF">C7K55_02510</name>
</gene>
<keyword evidence="4 11" id="KW-0808">Transferase</keyword>
<keyword evidence="3" id="KW-0328">Glycosyltransferase</keyword>
<dbReference type="PANTHER" id="PTHR32282:SF31">
    <property type="entry name" value="PEPTIDOGLYCAN GLYCOSYLTRANSFERASE"/>
    <property type="match status" value="1"/>
</dbReference>
<feature type="region of interest" description="Disordered" evidence="9">
    <location>
        <begin position="611"/>
        <end position="630"/>
    </location>
</feature>
<protein>
    <submittedName>
        <fullName evidence="11">Peptidoglycan glycosyltransferase</fullName>
    </submittedName>
</protein>
<evidence type="ECO:0000313" key="11">
    <source>
        <dbReference type="EMBL" id="PSJ06862.1"/>
    </source>
</evidence>
<dbReference type="SMART" id="SM00240">
    <property type="entry name" value="FHA"/>
    <property type="match status" value="1"/>
</dbReference>
<keyword evidence="1" id="KW-0121">Carboxypeptidase</keyword>
<dbReference type="Pfam" id="PF00498">
    <property type="entry name" value="FHA"/>
    <property type="match status" value="1"/>
</dbReference>
<reference evidence="11 12" key="1">
    <citation type="journal article" date="2018" name="Environ. Microbiol.">
        <title>Ecological and genomic features of two widespread freshwater picocyanobacteria.</title>
        <authorList>
            <person name="Cabello-Yeves P.J."/>
            <person name="Picazo A."/>
            <person name="Camacho A."/>
            <person name="Callieri C."/>
            <person name="Rosselli R."/>
            <person name="Roda-Garcia J.J."/>
            <person name="Coutinho F.H."/>
            <person name="Rodriguez-Valera F."/>
        </authorList>
    </citation>
    <scope>NUCLEOTIDE SEQUENCE [LARGE SCALE GENOMIC DNA]</scope>
    <source>
        <strain evidence="11 12">Tous</strain>
    </source>
</reference>
<accession>A0A2P7N082</accession>
<dbReference type="OrthoDB" id="9766909at2"/>
<comment type="catalytic activity">
    <reaction evidence="7">
        <text>Preferential cleavage: (Ac)2-L-Lys-D-Ala-|-D-Ala. Also transpeptidation of peptidyl-alanyl moieties that are N-acyl substituents of D-alanine.</text>
        <dbReference type="EC" id="3.4.16.4"/>
    </reaction>
</comment>
<comment type="caution">
    <text evidence="11">The sequence shown here is derived from an EMBL/GenBank/DDBJ whole genome shotgun (WGS) entry which is preliminary data.</text>
</comment>
<dbReference type="InterPro" id="IPR012338">
    <property type="entry name" value="Beta-lactam/transpept-like"/>
</dbReference>
<dbReference type="InterPro" id="IPR008984">
    <property type="entry name" value="SMAD_FHA_dom_sf"/>
</dbReference>
<dbReference type="SUPFAM" id="SSF49879">
    <property type="entry name" value="SMAD/FHA domain"/>
    <property type="match status" value="1"/>
</dbReference>
<evidence type="ECO:0000256" key="2">
    <source>
        <dbReference type="ARBA" id="ARBA00022670"/>
    </source>
</evidence>
<dbReference type="SUPFAM" id="SSF56601">
    <property type="entry name" value="beta-lactamase/transpeptidase-like"/>
    <property type="match status" value="1"/>
</dbReference>
<dbReference type="Pfam" id="PF00905">
    <property type="entry name" value="Transpeptidase"/>
    <property type="match status" value="1"/>
</dbReference>
<feature type="compositionally biased region" description="Polar residues" evidence="9">
    <location>
        <begin position="611"/>
        <end position="628"/>
    </location>
</feature>
<dbReference type="AlphaFoldDB" id="A0A2P7N082"/>
<dbReference type="Proteomes" id="UP000243002">
    <property type="component" value="Unassembled WGS sequence"/>
</dbReference>
<dbReference type="InterPro" id="IPR050396">
    <property type="entry name" value="Glycosyltr_51/Transpeptidase"/>
</dbReference>
<dbReference type="GO" id="GO:0009252">
    <property type="term" value="P:peptidoglycan biosynthetic process"/>
    <property type="evidence" value="ECO:0007669"/>
    <property type="project" value="TreeGrafter"/>
</dbReference>
<evidence type="ECO:0000256" key="8">
    <source>
        <dbReference type="ARBA" id="ARBA00049902"/>
    </source>
</evidence>
<proteinExistence type="predicted"/>
<sequence>MAKPAFEALGRRWQRFSQPGQAQLQVHLPGQASRLVPLHPGIYRIGRDKDCHICVDHPAVSRQHALLERRGSHWMLSDDSSTNGLWWQGRRMQQLLLRDGDSLRFGPSQEAGLPELDFQIRPLPQLQRLLRATSLMLAAAALGGLGLQVISGLQVPIRGSLATVRGPLVLYDRQGKAIATAQAKEHRELKALQGYPRVLIDALLASEDSRFWWHPGVDPVGTGRALVTNVLGGRVLEGGSTLTQQLARSLYPDQVGQGETLGRKWRELLVALQLEARFSKRDLLLSYLNRVYLGVGWGFEDASRHYFGKPASDLKLEEAALLVGLLPSPNGYDPCFDPQAALSSRNAVLSKMGDTGRISADQARSGRRSPIRLSPQACRSSTSLRGVPFYSDQVGRDLDQLVGAEVAAEGNFLIDTYLDRHLQEQVERLLRQRLSESKSLGVGEGAVVVLDSRTGGILALAGGRDYRQSQFNRATMALRQPGSTFKLIPYLVALERGGKPSDPISCSPLRWRGQSFSSGCGGNLSLVSAFAISSNTAALRLAQRVGLDAMVQKARDLGFTSPLAAVPGLALGQSEVTLLELTAAYAAIANGGVWHSPSTIRRLTDGEACSGQSSNQCRQANVPSTSQAGRRVSSEATARAMQQLLRAVVQRGTGQMASLGGQEGGKTGTTNDSRDLLFVGYEPQRHWVVGIWLGNDDNSPSRASSALAAGLWSEIIRAARS</sequence>
<evidence type="ECO:0000256" key="4">
    <source>
        <dbReference type="ARBA" id="ARBA00022679"/>
    </source>
</evidence>
<dbReference type="InterPro" id="IPR000253">
    <property type="entry name" value="FHA_dom"/>
</dbReference>
<dbReference type="Gene3D" id="1.10.3810.10">
    <property type="entry name" value="Biosynthetic peptidoglycan transglycosylase-like"/>
    <property type="match status" value="1"/>
</dbReference>